<dbReference type="Gene3D" id="3.90.190.10">
    <property type="entry name" value="Protein tyrosine phosphatase superfamily"/>
    <property type="match status" value="1"/>
</dbReference>
<feature type="domain" description="Tyrosine specific protein phosphatases" evidence="1">
    <location>
        <begin position="129"/>
        <end position="200"/>
    </location>
</feature>
<dbReference type="OrthoDB" id="449382at2759"/>
<sequence>MDDLEALDPSYVASVLSNPPFITIPGVINVRDLGAYLSNTHPGKLTKPNLMLRSAEISGITPEGIDRLRELGVTKVFDLRSDTEIEKYDTPVPEIEGIDIIRAPVFQKEDYSPEMMAKRYKLYASGKTEAFMELYSQILDHGGEAFGAVLRHIHDRPTEGCLFHCTAGKDRTGLLAAILLKLAGVDKEAIAKDYALTRVGREPARPMIMARLAKEPLFASNNEAALNMFTCRHETMTSFLELLDKNYGGVEEYLKKYVNLSDDEINRIKENILVPSANL</sequence>
<name>A0A9P6DA40_PLEER</name>
<organism evidence="2 3">
    <name type="scientific">Pleurotus eryngii</name>
    <name type="common">Boletus of the steppes</name>
    <dbReference type="NCBI Taxonomy" id="5323"/>
    <lineage>
        <taxon>Eukaryota</taxon>
        <taxon>Fungi</taxon>
        <taxon>Dikarya</taxon>
        <taxon>Basidiomycota</taxon>
        <taxon>Agaricomycotina</taxon>
        <taxon>Agaricomycetes</taxon>
        <taxon>Agaricomycetidae</taxon>
        <taxon>Agaricales</taxon>
        <taxon>Pleurotineae</taxon>
        <taxon>Pleurotaceae</taxon>
        <taxon>Pleurotus</taxon>
    </lineage>
</organism>
<dbReference type="PROSITE" id="PS50056">
    <property type="entry name" value="TYR_PHOSPHATASE_2"/>
    <property type="match status" value="1"/>
</dbReference>
<dbReference type="PANTHER" id="PTHR31126">
    <property type="entry name" value="TYROSINE-PROTEIN PHOSPHATASE"/>
    <property type="match status" value="1"/>
</dbReference>
<dbReference type="AlphaFoldDB" id="A0A9P6DA40"/>
<dbReference type="PANTHER" id="PTHR31126:SF1">
    <property type="entry name" value="TYROSINE SPECIFIC PROTEIN PHOSPHATASES DOMAIN-CONTAINING PROTEIN"/>
    <property type="match status" value="1"/>
</dbReference>
<dbReference type="InterPro" id="IPR026893">
    <property type="entry name" value="Tyr/Ser_Pase_IphP-type"/>
</dbReference>
<keyword evidence="3" id="KW-1185">Reference proteome</keyword>
<comment type="caution">
    <text evidence="2">The sequence shown here is derived from an EMBL/GenBank/DDBJ whole genome shotgun (WGS) entry which is preliminary data.</text>
</comment>
<dbReference type="EMBL" id="MU154535">
    <property type="protein sequence ID" value="KAF9498846.1"/>
    <property type="molecule type" value="Genomic_DNA"/>
</dbReference>
<evidence type="ECO:0000313" key="2">
    <source>
        <dbReference type="EMBL" id="KAF9498846.1"/>
    </source>
</evidence>
<dbReference type="InterPro" id="IPR016130">
    <property type="entry name" value="Tyr_Pase_AS"/>
</dbReference>
<dbReference type="SUPFAM" id="SSF52799">
    <property type="entry name" value="(Phosphotyrosine protein) phosphatases II"/>
    <property type="match status" value="1"/>
</dbReference>
<dbReference type="Proteomes" id="UP000807025">
    <property type="component" value="Unassembled WGS sequence"/>
</dbReference>
<dbReference type="PROSITE" id="PS00383">
    <property type="entry name" value="TYR_PHOSPHATASE_1"/>
    <property type="match status" value="1"/>
</dbReference>
<gene>
    <name evidence="2" type="ORF">BDN71DRAFT_1442811</name>
</gene>
<protein>
    <recommendedName>
        <fullName evidence="1">Tyrosine specific protein phosphatases domain-containing protein</fullName>
    </recommendedName>
</protein>
<reference evidence="2" key="1">
    <citation type="submission" date="2020-11" db="EMBL/GenBank/DDBJ databases">
        <authorList>
            <consortium name="DOE Joint Genome Institute"/>
            <person name="Ahrendt S."/>
            <person name="Riley R."/>
            <person name="Andreopoulos W."/>
            <person name="Labutti K."/>
            <person name="Pangilinan J."/>
            <person name="Ruiz-Duenas F.J."/>
            <person name="Barrasa J.M."/>
            <person name="Sanchez-Garcia M."/>
            <person name="Camarero S."/>
            <person name="Miyauchi S."/>
            <person name="Serrano A."/>
            <person name="Linde D."/>
            <person name="Babiker R."/>
            <person name="Drula E."/>
            <person name="Ayuso-Fernandez I."/>
            <person name="Pacheco R."/>
            <person name="Padilla G."/>
            <person name="Ferreira P."/>
            <person name="Barriuso J."/>
            <person name="Kellner H."/>
            <person name="Castanera R."/>
            <person name="Alfaro M."/>
            <person name="Ramirez L."/>
            <person name="Pisabarro A.G."/>
            <person name="Kuo A."/>
            <person name="Tritt A."/>
            <person name="Lipzen A."/>
            <person name="He G."/>
            <person name="Yan M."/>
            <person name="Ng V."/>
            <person name="Cullen D."/>
            <person name="Martin F."/>
            <person name="Rosso M.-N."/>
            <person name="Henrissat B."/>
            <person name="Hibbett D."/>
            <person name="Martinez A.T."/>
            <person name="Grigoriev I.V."/>
        </authorList>
    </citation>
    <scope>NUCLEOTIDE SEQUENCE</scope>
    <source>
        <strain evidence="2">ATCC 90797</strain>
    </source>
</reference>
<dbReference type="GO" id="GO:0004721">
    <property type="term" value="F:phosphoprotein phosphatase activity"/>
    <property type="evidence" value="ECO:0007669"/>
    <property type="project" value="InterPro"/>
</dbReference>
<accession>A0A9P6DA40</accession>
<proteinExistence type="predicted"/>
<evidence type="ECO:0000313" key="3">
    <source>
        <dbReference type="Proteomes" id="UP000807025"/>
    </source>
</evidence>
<evidence type="ECO:0000259" key="1">
    <source>
        <dbReference type="PROSITE" id="PS50056"/>
    </source>
</evidence>
<dbReference type="Pfam" id="PF13350">
    <property type="entry name" value="Y_phosphatase3"/>
    <property type="match status" value="1"/>
</dbReference>
<dbReference type="InterPro" id="IPR029021">
    <property type="entry name" value="Prot-tyrosine_phosphatase-like"/>
</dbReference>
<dbReference type="InterPro" id="IPR000387">
    <property type="entry name" value="Tyr_Pase_dom"/>
</dbReference>